<dbReference type="SUPFAM" id="SSF53822">
    <property type="entry name" value="Periplasmic binding protein-like I"/>
    <property type="match status" value="1"/>
</dbReference>
<dbReference type="AlphaFoldDB" id="A0A8B6E9K6"/>
<name>A0A8B6E9K6_MYTGA</name>
<proteinExistence type="predicted"/>
<dbReference type="InterPro" id="IPR028082">
    <property type="entry name" value="Peripla_BP_I"/>
</dbReference>
<dbReference type="Proteomes" id="UP000596742">
    <property type="component" value="Unassembled WGS sequence"/>
</dbReference>
<sequence length="96" mass="10725">MVIGNADYSLLDMNPHTHKFEVVANYFGKDKEYKEVEGKHIHWAGGRTSAPPDTPKCGFDGSKCPPKNKSAELHRDNFIGLTSSEKVGYDILSMLR</sequence>
<dbReference type="Gene3D" id="3.40.50.2300">
    <property type="match status" value="1"/>
</dbReference>
<dbReference type="EMBL" id="UYJE01004723">
    <property type="protein sequence ID" value="VDI30768.1"/>
    <property type="molecule type" value="Genomic_DNA"/>
</dbReference>
<gene>
    <name evidence="1" type="ORF">MGAL_10B027257</name>
</gene>
<evidence type="ECO:0000313" key="1">
    <source>
        <dbReference type="EMBL" id="VDI30768.1"/>
    </source>
</evidence>
<evidence type="ECO:0000313" key="2">
    <source>
        <dbReference type="Proteomes" id="UP000596742"/>
    </source>
</evidence>
<protein>
    <submittedName>
        <fullName evidence="1">Uncharacterized protein</fullName>
    </submittedName>
</protein>
<dbReference type="OrthoDB" id="302535at2759"/>
<reference evidence="1" key="1">
    <citation type="submission" date="2018-11" db="EMBL/GenBank/DDBJ databases">
        <authorList>
            <person name="Alioto T."/>
            <person name="Alioto T."/>
        </authorList>
    </citation>
    <scope>NUCLEOTIDE SEQUENCE</scope>
</reference>
<comment type="caution">
    <text evidence="1">The sequence shown here is derived from an EMBL/GenBank/DDBJ whole genome shotgun (WGS) entry which is preliminary data.</text>
</comment>
<organism evidence="1 2">
    <name type="scientific">Mytilus galloprovincialis</name>
    <name type="common">Mediterranean mussel</name>
    <dbReference type="NCBI Taxonomy" id="29158"/>
    <lineage>
        <taxon>Eukaryota</taxon>
        <taxon>Metazoa</taxon>
        <taxon>Spiralia</taxon>
        <taxon>Lophotrochozoa</taxon>
        <taxon>Mollusca</taxon>
        <taxon>Bivalvia</taxon>
        <taxon>Autobranchia</taxon>
        <taxon>Pteriomorphia</taxon>
        <taxon>Mytilida</taxon>
        <taxon>Mytiloidea</taxon>
        <taxon>Mytilidae</taxon>
        <taxon>Mytilinae</taxon>
        <taxon>Mytilus</taxon>
    </lineage>
</organism>
<dbReference type="FunFam" id="3.40.50.2300:FF:000153">
    <property type="entry name" value="Guanylate cyclase"/>
    <property type="match status" value="1"/>
</dbReference>
<accession>A0A8B6E9K6</accession>
<keyword evidence="2" id="KW-1185">Reference proteome</keyword>